<dbReference type="AlphaFoldDB" id="A0A9P4HFX3"/>
<dbReference type="PROSITE" id="PS00122">
    <property type="entry name" value="CARBOXYLESTERASE_B_1"/>
    <property type="match status" value="1"/>
</dbReference>
<dbReference type="PANTHER" id="PTHR11559">
    <property type="entry name" value="CARBOXYLESTERASE"/>
    <property type="match status" value="1"/>
</dbReference>
<dbReference type="InterPro" id="IPR050309">
    <property type="entry name" value="Type-B_Carboxylest/Lipase"/>
</dbReference>
<protein>
    <recommendedName>
        <fullName evidence="3">Carboxylic ester hydrolase</fullName>
        <ecNumber evidence="3">3.1.1.-</ecNumber>
    </recommendedName>
</protein>
<organism evidence="5 6">
    <name type="scientific">Setomelanomma holmii</name>
    <dbReference type="NCBI Taxonomy" id="210430"/>
    <lineage>
        <taxon>Eukaryota</taxon>
        <taxon>Fungi</taxon>
        <taxon>Dikarya</taxon>
        <taxon>Ascomycota</taxon>
        <taxon>Pezizomycotina</taxon>
        <taxon>Dothideomycetes</taxon>
        <taxon>Pleosporomycetidae</taxon>
        <taxon>Pleosporales</taxon>
        <taxon>Pleosporineae</taxon>
        <taxon>Phaeosphaeriaceae</taxon>
        <taxon>Setomelanomma</taxon>
    </lineage>
</organism>
<dbReference type="OrthoDB" id="6846267at2759"/>
<dbReference type="GO" id="GO:0016787">
    <property type="term" value="F:hydrolase activity"/>
    <property type="evidence" value="ECO:0007669"/>
    <property type="project" value="UniProtKB-KW"/>
</dbReference>
<evidence type="ECO:0000313" key="6">
    <source>
        <dbReference type="Proteomes" id="UP000799777"/>
    </source>
</evidence>
<accession>A0A9P4HFX3</accession>
<evidence type="ECO:0000313" key="5">
    <source>
        <dbReference type="EMBL" id="KAF2033312.1"/>
    </source>
</evidence>
<evidence type="ECO:0000256" key="2">
    <source>
        <dbReference type="ARBA" id="ARBA00022801"/>
    </source>
</evidence>
<evidence type="ECO:0000256" key="1">
    <source>
        <dbReference type="ARBA" id="ARBA00005964"/>
    </source>
</evidence>
<keyword evidence="2 3" id="KW-0378">Hydrolase</keyword>
<keyword evidence="6" id="KW-1185">Reference proteome</keyword>
<evidence type="ECO:0000259" key="4">
    <source>
        <dbReference type="Pfam" id="PF00135"/>
    </source>
</evidence>
<gene>
    <name evidence="5" type="ORF">EK21DRAFT_58940</name>
</gene>
<proteinExistence type="inferred from homology"/>
<evidence type="ECO:0000256" key="3">
    <source>
        <dbReference type="RuleBase" id="RU361235"/>
    </source>
</evidence>
<sequence>MSASISVKTPLGIFRGKTSDGMVQYLGVNYAALKDQLAPPNLIATYDPDAIIDATKYGPRAPAPDGCALEQSLLIQCTIGVPDPAPRMSGTECLNLNITVPHIALQDNRKLPVMVWIHGGGFLMGANYWPQYDPSRLVRMAAKLGMPVIVVLMNYRLGALGNLTSEELRDVGYPGNNSLRDQKCALQWVKRYIGAFGGDAENVTVFGESAGAASVLYQLHSNESLFDRAISMSGTPVMLKPLPTTMAEMSYASILENFGLEKATASERIEKLKTASPEEIVGKAPLSVPLLPLLEDALVSKLSVPHLPHQDNLVVPVRTTFASLAASDESIPGFKWCESLMIDSTHHDGSIFLFMGLAQRNAGIAAALVKSLRNNLPADAATVVLDAYGITPATEDDEAMQRTINLATDIAYAAPTLTYARPFSGKSYLFNFDDLNSWDGPVKGMSTHMLDAAHLFQNFNEHLSEGAQKVAEALGADFVRFANGIEPWVEYIKAEGEVRVYGPSEERVVGIVGENGWGQSRRDTLWRLEESGKVDLDALSVAWDMFVAGR</sequence>
<dbReference type="InterPro" id="IPR029058">
    <property type="entry name" value="AB_hydrolase_fold"/>
</dbReference>
<feature type="domain" description="Carboxylesterase type B" evidence="4">
    <location>
        <begin position="5"/>
        <end position="483"/>
    </location>
</feature>
<comment type="similarity">
    <text evidence="1 3">Belongs to the type-B carboxylesterase/lipase family.</text>
</comment>
<dbReference type="Gene3D" id="3.40.50.1820">
    <property type="entry name" value="alpha/beta hydrolase"/>
    <property type="match status" value="1"/>
</dbReference>
<comment type="caution">
    <text evidence="5">The sequence shown here is derived from an EMBL/GenBank/DDBJ whole genome shotgun (WGS) entry which is preliminary data.</text>
</comment>
<dbReference type="EC" id="3.1.1.-" evidence="3"/>
<reference evidence="5" key="1">
    <citation type="journal article" date="2020" name="Stud. Mycol.">
        <title>101 Dothideomycetes genomes: a test case for predicting lifestyles and emergence of pathogens.</title>
        <authorList>
            <person name="Haridas S."/>
            <person name="Albert R."/>
            <person name="Binder M."/>
            <person name="Bloem J."/>
            <person name="Labutti K."/>
            <person name="Salamov A."/>
            <person name="Andreopoulos B."/>
            <person name="Baker S."/>
            <person name="Barry K."/>
            <person name="Bills G."/>
            <person name="Bluhm B."/>
            <person name="Cannon C."/>
            <person name="Castanera R."/>
            <person name="Culley D."/>
            <person name="Daum C."/>
            <person name="Ezra D."/>
            <person name="Gonzalez J."/>
            <person name="Henrissat B."/>
            <person name="Kuo A."/>
            <person name="Liang C."/>
            <person name="Lipzen A."/>
            <person name="Lutzoni F."/>
            <person name="Magnuson J."/>
            <person name="Mondo S."/>
            <person name="Nolan M."/>
            <person name="Ohm R."/>
            <person name="Pangilinan J."/>
            <person name="Park H.-J."/>
            <person name="Ramirez L."/>
            <person name="Alfaro M."/>
            <person name="Sun H."/>
            <person name="Tritt A."/>
            <person name="Yoshinaga Y."/>
            <person name="Zwiers L.-H."/>
            <person name="Turgeon B."/>
            <person name="Goodwin S."/>
            <person name="Spatafora J."/>
            <person name="Crous P."/>
            <person name="Grigoriev I."/>
        </authorList>
    </citation>
    <scope>NUCLEOTIDE SEQUENCE</scope>
    <source>
        <strain evidence="5">CBS 110217</strain>
    </source>
</reference>
<name>A0A9P4HFX3_9PLEO</name>
<dbReference type="InterPro" id="IPR002018">
    <property type="entry name" value="CarbesteraseB"/>
</dbReference>
<dbReference type="Pfam" id="PF00135">
    <property type="entry name" value="COesterase"/>
    <property type="match status" value="1"/>
</dbReference>
<dbReference type="SUPFAM" id="SSF53474">
    <property type="entry name" value="alpha/beta-Hydrolases"/>
    <property type="match status" value="1"/>
</dbReference>
<dbReference type="EMBL" id="ML978167">
    <property type="protein sequence ID" value="KAF2033312.1"/>
    <property type="molecule type" value="Genomic_DNA"/>
</dbReference>
<dbReference type="InterPro" id="IPR019826">
    <property type="entry name" value="Carboxylesterase_B_AS"/>
</dbReference>
<dbReference type="Proteomes" id="UP000799777">
    <property type="component" value="Unassembled WGS sequence"/>
</dbReference>